<dbReference type="PANTHER" id="PTHR40112:SF1">
    <property type="entry name" value="H2HPP ISOMERASE"/>
    <property type="match status" value="1"/>
</dbReference>
<name>A0A975BQW1_9BACT</name>
<dbReference type="Proteomes" id="UP000663722">
    <property type="component" value="Chromosome"/>
</dbReference>
<dbReference type="InterPro" id="IPR011051">
    <property type="entry name" value="RmlC_Cupin_sf"/>
</dbReference>
<dbReference type="SUPFAM" id="SSF51182">
    <property type="entry name" value="RmlC-like cupins"/>
    <property type="match status" value="1"/>
</dbReference>
<accession>A0A975BQW1</accession>
<dbReference type="AlphaFoldDB" id="A0A975BQW1"/>
<evidence type="ECO:0000313" key="3">
    <source>
        <dbReference type="Proteomes" id="UP000663722"/>
    </source>
</evidence>
<proteinExistence type="predicted"/>
<dbReference type="RefSeq" id="WP_207678228.1">
    <property type="nucleotide sequence ID" value="NZ_CP061800.1"/>
</dbReference>
<dbReference type="CDD" id="cd02238">
    <property type="entry name" value="cupin_KdgF"/>
    <property type="match status" value="1"/>
</dbReference>
<dbReference type="EMBL" id="CP061800">
    <property type="protein sequence ID" value="QTA89733.1"/>
    <property type="molecule type" value="Genomic_DNA"/>
</dbReference>
<organism evidence="2 3">
    <name type="scientific">Desulfonema magnum</name>
    <dbReference type="NCBI Taxonomy" id="45655"/>
    <lineage>
        <taxon>Bacteria</taxon>
        <taxon>Pseudomonadati</taxon>
        <taxon>Thermodesulfobacteriota</taxon>
        <taxon>Desulfobacteria</taxon>
        <taxon>Desulfobacterales</taxon>
        <taxon>Desulfococcaceae</taxon>
        <taxon>Desulfonema</taxon>
    </lineage>
</organism>
<dbReference type="Gene3D" id="2.60.120.10">
    <property type="entry name" value="Jelly Rolls"/>
    <property type="match status" value="1"/>
</dbReference>
<keyword evidence="3" id="KW-1185">Reference proteome</keyword>
<gene>
    <name evidence="2" type="ORF">dnm_057900</name>
</gene>
<dbReference type="InterPro" id="IPR052535">
    <property type="entry name" value="Bacilysin_H2HPP_isomerase"/>
</dbReference>
<dbReference type="InterPro" id="IPR014710">
    <property type="entry name" value="RmlC-like_jellyroll"/>
</dbReference>
<feature type="domain" description="Cupin type-2" evidence="1">
    <location>
        <begin position="32"/>
        <end position="98"/>
    </location>
</feature>
<dbReference type="KEGG" id="dmm:dnm_057900"/>
<reference evidence="2" key="1">
    <citation type="journal article" date="2021" name="Microb. Physiol.">
        <title>Proteogenomic Insights into the Physiology of Marine, Sulfate-Reducing, Filamentous Desulfonema limicola and Desulfonema magnum.</title>
        <authorList>
            <person name="Schnaars V."/>
            <person name="Wohlbrand L."/>
            <person name="Scheve S."/>
            <person name="Hinrichs C."/>
            <person name="Reinhardt R."/>
            <person name="Rabus R."/>
        </authorList>
    </citation>
    <scope>NUCLEOTIDE SEQUENCE</scope>
    <source>
        <strain evidence="2">4be13</strain>
    </source>
</reference>
<dbReference type="InterPro" id="IPR013096">
    <property type="entry name" value="Cupin_2"/>
</dbReference>
<dbReference type="PANTHER" id="PTHR40112">
    <property type="entry name" value="H2HPP ISOMERASE"/>
    <property type="match status" value="1"/>
</dbReference>
<sequence>MQFISLKDLREKELVPGFKVRFVHSDNMTLAYWTIKGNSSLPGHSHLHEQVVNIIEGEFELTIDGEVRILKGGEVAVIPPHVTHSGRSVTDCSIIDVFYPIREDYL</sequence>
<evidence type="ECO:0000259" key="1">
    <source>
        <dbReference type="Pfam" id="PF07883"/>
    </source>
</evidence>
<protein>
    <submittedName>
        <fullName evidence="2">Cupin domain-containing protein</fullName>
    </submittedName>
</protein>
<evidence type="ECO:0000313" key="2">
    <source>
        <dbReference type="EMBL" id="QTA89733.1"/>
    </source>
</evidence>
<dbReference type="Pfam" id="PF07883">
    <property type="entry name" value="Cupin_2"/>
    <property type="match status" value="1"/>
</dbReference>